<dbReference type="WBParaSite" id="jg6369">
    <property type="protein sequence ID" value="jg6369"/>
    <property type="gene ID" value="jg6369"/>
</dbReference>
<dbReference type="Proteomes" id="UP000887574">
    <property type="component" value="Unplaced"/>
</dbReference>
<protein>
    <submittedName>
        <fullName evidence="2">Uncharacterized protein</fullName>
    </submittedName>
</protein>
<keyword evidence="1" id="KW-1185">Reference proteome</keyword>
<dbReference type="AlphaFoldDB" id="A0A915EIW2"/>
<reference evidence="2" key="1">
    <citation type="submission" date="2022-11" db="UniProtKB">
        <authorList>
            <consortium name="WormBaseParasite"/>
        </authorList>
    </citation>
    <scope>IDENTIFICATION</scope>
</reference>
<proteinExistence type="predicted"/>
<organism evidence="1 2">
    <name type="scientific">Ditylenchus dipsaci</name>
    <dbReference type="NCBI Taxonomy" id="166011"/>
    <lineage>
        <taxon>Eukaryota</taxon>
        <taxon>Metazoa</taxon>
        <taxon>Ecdysozoa</taxon>
        <taxon>Nematoda</taxon>
        <taxon>Chromadorea</taxon>
        <taxon>Rhabditida</taxon>
        <taxon>Tylenchina</taxon>
        <taxon>Tylenchomorpha</taxon>
        <taxon>Sphaerularioidea</taxon>
        <taxon>Anguinidae</taxon>
        <taxon>Anguininae</taxon>
        <taxon>Ditylenchus</taxon>
    </lineage>
</organism>
<evidence type="ECO:0000313" key="1">
    <source>
        <dbReference type="Proteomes" id="UP000887574"/>
    </source>
</evidence>
<name>A0A915EIW2_9BILA</name>
<evidence type="ECO:0000313" key="2">
    <source>
        <dbReference type="WBParaSite" id="jg6369"/>
    </source>
</evidence>
<sequence>MDWTHAFVSNKTTATSMTLNVGGNVKCGFLDIDNIMGTLTPETILSKQNLFETTDFVLLDTNLRDDSTALWLEPTNFLKVHKIFGKDALGKRLI</sequence>
<accession>A0A915EIW2</accession>